<gene>
    <name evidence="3" type="ORF">MNOR_LOCUS33166</name>
</gene>
<feature type="non-terminal residue" evidence="3">
    <location>
        <position position="1"/>
    </location>
</feature>
<dbReference type="GO" id="GO:0003682">
    <property type="term" value="F:chromatin binding"/>
    <property type="evidence" value="ECO:0007669"/>
    <property type="project" value="TreeGrafter"/>
</dbReference>
<dbReference type="AlphaFoldDB" id="A0AAV2S7B3"/>
<dbReference type="InterPro" id="IPR004092">
    <property type="entry name" value="Mbt"/>
</dbReference>
<accession>A0AAV2S7B3</accession>
<evidence type="ECO:0000313" key="4">
    <source>
        <dbReference type="Proteomes" id="UP001497623"/>
    </source>
</evidence>
<evidence type="ECO:0000313" key="3">
    <source>
        <dbReference type="EMBL" id="CAL4164717.1"/>
    </source>
</evidence>
<evidence type="ECO:0000256" key="2">
    <source>
        <dbReference type="PROSITE-ProRule" id="PRU00459"/>
    </source>
</evidence>
<organism evidence="3 4">
    <name type="scientific">Meganyctiphanes norvegica</name>
    <name type="common">Northern krill</name>
    <name type="synonym">Thysanopoda norvegica</name>
    <dbReference type="NCBI Taxonomy" id="48144"/>
    <lineage>
        <taxon>Eukaryota</taxon>
        <taxon>Metazoa</taxon>
        <taxon>Ecdysozoa</taxon>
        <taxon>Arthropoda</taxon>
        <taxon>Crustacea</taxon>
        <taxon>Multicrustacea</taxon>
        <taxon>Malacostraca</taxon>
        <taxon>Eumalacostraca</taxon>
        <taxon>Eucarida</taxon>
        <taxon>Euphausiacea</taxon>
        <taxon>Euphausiidae</taxon>
        <taxon>Meganyctiphanes</taxon>
    </lineage>
</organism>
<keyword evidence="4" id="KW-1185">Reference proteome</keyword>
<dbReference type="PROSITE" id="PS51079">
    <property type="entry name" value="MBT"/>
    <property type="match status" value="2"/>
</dbReference>
<dbReference type="SUPFAM" id="SSF63748">
    <property type="entry name" value="Tudor/PWWP/MBT"/>
    <property type="match status" value="2"/>
</dbReference>
<evidence type="ECO:0000256" key="1">
    <source>
        <dbReference type="ARBA" id="ARBA00022737"/>
    </source>
</evidence>
<dbReference type="Pfam" id="PF02820">
    <property type="entry name" value="MBT"/>
    <property type="match status" value="2"/>
</dbReference>
<dbReference type="PANTHER" id="PTHR12247:SF131">
    <property type="entry name" value="LD05287P"/>
    <property type="match status" value="1"/>
</dbReference>
<dbReference type="GO" id="GO:0045892">
    <property type="term" value="P:negative regulation of DNA-templated transcription"/>
    <property type="evidence" value="ECO:0007669"/>
    <property type="project" value="TreeGrafter"/>
</dbReference>
<keyword evidence="1" id="KW-0677">Repeat</keyword>
<dbReference type="GO" id="GO:0042393">
    <property type="term" value="F:histone binding"/>
    <property type="evidence" value="ECO:0007669"/>
    <property type="project" value="TreeGrafter"/>
</dbReference>
<dbReference type="EMBL" id="CAXKWB010047046">
    <property type="protein sequence ID" value="CAL4164717.1"/>
    <property type="molecule type" value="Genomic_DNA"/>
</dbReference>
<feature type="repeat" description="MBT" evidence="2">
    <location>
        <begin position="13"/>
        <end position="116"/>
    </location>
</feature>
<proteinExistence type="predicted"/>
<sequence length="287" mass="33111">RFQHPWQDVKSNFLWVKYLEHCGRSKGQALAAPLKLWPEPFPFGRNLFRTGMKLEAIDPQHQSLFCVMTVAEAHGHRIRLHFDGSSDQHDYWVNADSPNNFPVGWCEKNGRQLEAPPGVAGFTWKLIIPSCNHNATSGKSFYIVSNITVIPPNPIFVCLSESATTMEMWVCVATVADTMENRVLIHFDGWDKAYDFWTEVTSPYIHPVGWCSENSLVLHPPNDYHNHESFTWHEYLQDKSVVFVIVKSFQASSRPKFASKMKTNMTLCTRIGNVRMLKMLKTQRYRF</sequence>
<dbReference type="InterPro" id="IPR050548">
    <property type="entry name" value="PcG_chromatin_remod_factors"/>
</dbReference>
<name>A0AAV2S7B3_MEGNR</name>
<feature type="non-terminal residue" evidence="3">
    <location>
        <position position="287"/>
    </location>
</feature>
<dbReference type="Proteomes" id="UP001497623">
    <property type="component" value="Unassembled WGS sequence"/>
</dbReference>
<feature type="repeat" description="MBT" evidence="2">
    <location>
        <begin position="122"/>
        <end position="221"/>
    </location>
</feature>
<comment type="caution">
    <text evidence="3">The sequence shown here is derived from an EMBL/GenBank/DDBJ whole genome shotgun (WGS) entry which is preliminary data.</text>
</comment>
<dbReference type="GO" id="GO:0005634">
    <property type="term" value="C:nucleus"/>
    <property type="evidence" value="ECO:0007669"/>
    <property type="project" value="InterPro"/>
</dbReference>
<reference evidence="3 4" key="1">
    <citation type="submission" date="2024-05" db="EMBL/GenBank/DDBJ databases">
        <authorList>
            <person name="Wallberg A."/>
        </authorList>
    </citation>
    <scope>NUCLEOTIDE SEQUENCE [LARGE SCALE GENOMIC DNA]</scope>
</reference>
<dbReference type="SMART" id="SM00561">
    <property type="entry name" value="MBT"/>
    <property type="match status" value="2"/>
</dbReference>
<protein>
    <submittedName>
        <fullName evidence="3">Uncharacterized protein</fullName>
    </submittedName>
</protein>
<dbReference type="PANTHER" id="PTHR12247">
    <property type="entry name" value="POLYCOMB GROUP PROTEIN"/>
    <property type="match status" value="1"/>
</dbReference>
<dbReference type="Gene3D" id="2.30.30.140">
    <property type="match status" value="2"/>
</dbReference>